<sequence>MDEEDFNQTQRILAEKTYDLAESTLLAVRSLQEFASKQFQNNLAQIRWKAWNDYQENLDAVTNLLSNSPDGIAEREQPRLAKDVVSLGRGIVQLRRAFGNEAVEEEVGEIGALLGKMFEIADQKNLSKHDRRKEFKFFAEETAPEIRNLMDKLEEKISPMMELRTVLEDSASALVQGQYSPVGSLKHLFGDH</sequence>
<keyword evidence="2" id="KW-1185">Reference proteome</keyword>
<dbReference type="AlphaFoldDB" id="A0A0J7NCA1"/>
<evidence type="ECO:0000313" key="2">
    <source>
        <dbReference type="Proteomes" id="UP000036403"/>
    </source>
</evidence>
<evidence type="ECO:0000313" key="1">
    <source>
        <dbReference type="EMBL" id="KMQ90200.1"/>
    </source>
</evidence>
<organism evidence="1 2">
    <name type="scientific">Lasius niger</name>
    <name type="common">Black garden ant</name>
    <dbReference type="NCBI Taxonomy" id="67767"/>
    <lineage>
        <taxon>Eukaryota</taxon>
        <taxon>Metazoa</taxon>
        <taxon>Ecdysozoa</taxon>
        <taxon>Arthropoda</taxon>
        <taxon>Hexapoda</taxon>
        <taxon>Insecta</taxon>
        <taxon>Pterygota</taxon>
        <taxon>Neoptera</taxon>
        <taxon>Endopterygota</taxon>
        <taxon>Hymenoptera</taxon>
        <taxon>Apocrita</taxon>
        <taxon>Aculeata</taxon>
        <taxon>Formicoidea</taxon>
        <taxon>Formicidae</taxon>
        <taxon>Formicinae</taxon>
        <taxon>Lasius</taxon>
        <taxon>Lasius</taxon>
    </lineage>
</organism>
<name>A0A0J7NCA1_LASNI</name>
<protein>
    <submittedName>
        <fullName evidence="1">Mfs transporter</fullName>
    </submittedName>
</protein>
<dbReference type="Proteomes" id="UP000036403">
    <property type="component" value="Unassembled WGS sequence"/>
</dbReference>
<accession>A0A0J7NCA1</accession>
<proteinExistence type="predicted"/>
<comment type="caution">
    <text evidence="1">The sequence shown here is derived from an EMBL/GenBank/DDBJ whole genome shotgun (WGS) entry which is preliminary data.</text>
</comment>
<dbReference type="EMBL" id="LBMM01006915">
    <property type="protein sequence ID" value="KMQ90200.1"/>
    <property type="molecule type" value="Genomic_DNA"/>
</dbReference>
<gene>
    <name evidence="1" type="ORF">RF55_10062</name>
</gene>
<reference evidence="1 2" key="1">
    <citation type="submission" date="2015-04" db="EMBL/GenBank/DDBJ databases">
        <title>Lasius niger genome sequencing.</title>
        <authorList>
            <person name="Konorov E.A."/>
            <person name="Nikitin M.A."/>
            <person name="Kirill M.V."/>
            <person name="Chang P."/>
        </authorList>
    </citation>
    <scope>NUCLEOTIDE SEQUENCE [LARGE SCALE GENOMIC DNA]</scope>
    <source>
        <tissue evidence="1">Whole</tissue>
    </source>
</reference>
<dbReference type="PaxDb" id="67767-A0A0J7NCA1"/>